<dbReference type="Proteomes" id="UP001222027">
    <property type="component" value="Unassembled WGS sequence"/>
</dbReference>
<dbReference type="EMBL" id="JAQQAF010000006">
    <property type="protein sequence ID" value="KAJ8479172.1"/>
    <property type="molecule type" value="Genomic_DNA"/>
</dbReference>
<accession>A0AAV8QKK0</accession>
<protein>
    <submittedName>
        <fullName evidence="1">Uncharacterized protein</fullName>
    </submittedName>
</protein>
<proteinExistence type="predicted"/>
<comment type="caution">
    <text evidence="1">The sequence shown here is derived from an EMBL/GenBank/DDBJ whole genome shotgun (WGS) entry which is preliminary data.</text>
</comment>
<gene>
    <name evidence="1" type="ORF">OPV22_022899</name>
</gene>
<name>A0AAV8QKK0_ENSVE</name>
<reference evidence="1 2" key="1">
    <citation type="submission" date="2022-12" db="EMBL/GenBank/DDBJ databases">
        <title>Chromosome-scale assembly of the Ensete ventricosum genome.</title>
        <authorList>
            <person name="Dussert Y."/>
            <person name="Stocks J."/>
            <person name="Wendawek A."/>
            <person name="Woldeyes F."/>
            <person name="Nichols R.A."/>
            <person name="Borrell J.S."/>
        </authorList>
    </citation>
    <scope>NUCLEOTIDE SEQUENCE [LARGE SCALE GENOMIC DNA]</scope>
    <source>
        <strain evidence="2">cv. Maze</strain>
        <tissue evidence="1">Seeds</tissue>
    </source>
</reference>
<evidence type="ECO:0000313" key="1">
    <source>
        <dbReference type="EMBL" id="KAJ8479172.1"/>
    </source>
</evidence>
<dbReference type="AlphaFoldDB" id="A0AAV8QKK0"/>
<keyword evidence="2" id="KW-1185">Reference proteome</keyword>
<organism evidence="1 2">
    <name type="scientific">Ensete ventricosum</name>
    <name type="common">Abyssinian banana</name>
    <name type="synonym">Musa ensete</name>
    <dbReference type="NCBI Taxonomy" id="4639"/>
    <lineage>
        <taxon>Eukaryota</taxon>
        <taxon>Viridiplantae</taxon>
        <taxon>Streptophyta</taxon>
        <taxon>Embryophyta</taxon>
        <taxon>Tracheophyta</taxon>
        <taxon>Spermatophyta</taxon>
        <taxon>Magnoliopsida</taxon>
        <taxon>Liliopsida</taxon>
        <taxon>Zingiberales</taxon>
        <taxon>Musaceae</taxon>
        <taxon>Ensete</taxon>
    </lineage>
</organism>
<evidence type="ECO:0000313" key="2">
    <source>
        <dbReference type="Proteomes" id="UP001222027"/>
    </source>
</evidence>
<sequence>MMTGAFGPFCCYGQMQLKKEDDMYWTLRFLSLHVCAEIGMFMRPINLLQMCHLLDTFLVGGPSNNMQLFNTQGSYLKLVLCTKDGISSYFLA</sequence>